<name>A0A8X8IXH8_POPTO</name>
<protein>
    <recommendedName>
        <fullName evidence="3">DNA-directed RNA polymerase</fullName>
        <ecNumber evidence="3">2.7.7.6</ecNumber>
    </recommendedName>
</protein>
<evidence type="ECO:0000259" key="10">
    <source>
        <dbReference type="Pfam" id="PF04998"/>
    </source>
</evidence>
<dbReference type="GO" id="GO:0003899">
    <property type="term" value="F:DNA-directed RNA polymerase activity"/>
    <property type="evidence" value="ECO:0007669"/>
    <property type="project" value="UniProtKB-EC"/>
</dbReference>
<feature type="signal peptide" evidence="9">
    <location>
        <begin position="1"/>
        <end position="20"/>
    </location>
</feature>
<dbReference type="FunFam" id="1.10.132.30:FF:000001">
    <property type="entry name" value="DNA-directed RNA polymerase subunit"/>
    <property type="match status" value="1"/>
</dbReference>
<proteinExistence type="inferred from homology"/>
<evidence type="ECO:0000313" key="13">
    <source>
        <dbReference type="Proteomes" id="UP000886885"/>
    </source>
</evidence>
<evidence type="ECO:0000313" key="12">
    <source>
        <dbReference type="EMBL" id="KAG6793437.1"/>
    </source>
</evidence>
<evidence type="ECO:0000256" key="2">
    <source>
        <dbReference type="ARBA" id="ARBA00006460"/>
    </source>
</evidence>
<dbReference type="OrthoDB" id="270392at2759"/>
<evidence type="ECO:0000256" key="9">
    <source>
        <dbReference type="SAM" id="SignalP"/>
    </source>
</evidence>
<dbReference type="InterPro" id="IPR007081">
    <property type="entry name" value="RNA_pol_Rpb1_5"/>
</dbReference>
<dbReference type="GO" id="GO:0046872">
    <property type="term" value="F:metal ion binding"/>
    <property type="evidence" value="ECO:0007669"/>
    <property type="project" value="UniProtKB-KW"/>
</dbReference>
<evidence type="ECO:0000256" key="5">
    <source>
        <dbReference type="ARBA" id="ARBA00022833"/>
    </source>
</evidence>
<dbReference type="InterPro" id="IPR035698">
    <property type="entry name" value="RNAP_III_Rpc1_C"/>
</dbReference>
<dbReference type="GO" id="GO:0006351">
    <property type="term" value="P:DNA-templated transcription"/>
    <property type="evidence" value="ECO:0007669"/>
    <property type="project" value="InterPro"/>
</dbReference>
<dbReference type="EC" id="2.7.7.6" evidence="3"/>
<comment type="similarity">
    <text evidence="2">Belongs to the RNA polymerase beta' chain family.</text>
</comment>
<sequence>MKLLSAIFAYCLVYFLVSNAISNCYVSSNGIKLSVWLITLYLPECSARWIGNHGFSIGIDDVQPGKKLVDEKGKTISNGYRHCNKLIADYNGGRLALKPGCDATQTLETEITERLNKLREEAGDVCMKELHWRNSPLIMSQCGSKGSPINISQMIACVGQQSVGGSRAPDGFIDRSLPHFPRKSKTPAMPEVSGHECDKAHLPWTTLLRVAKGFVANSFYSGLSATEFFFHTMGGREGLVDTAVKTADTGYMARRLSKGLEDLCVQYDNTVQDAGGGIVQFLYGDDGLDPAIMEGKAGVPLNFDRLFMKVKATCGAEEDEYLSPSDISNIVQSLLLKHNGTLDGICSESFRKSLSSFLGDQAKRLECLMKLVDGVEVENFDNIKNVEGRTGISKNTEKIAQKVSGITEKQLEVGRYQMDVVTAKTAFGSSFGCSNMCIDQHIKHIFFNLRNNGNGIEVITSRLDIFCSSSASVQWVFLKTCLDRYVWKRIEPGTAIGAIGAQSIGEPGTQMTLKTFHFAGVASMNITQGVPRIKEIINGAKRISTPIITVELEHNSNVNAARIIKGRIQKTVLGQVAKSIKIVMTSRSASVKVTLDMKTIREAQLSLDANIVRELILETPKIKRKLQRINVLEDGKLEVFPGGDRNKLHFELHSLKNMLPAVVVKGIKTVERVVIAQKKLDDAENDHGGPKYNMFVEGTGLQAVMGTEGVDGRKTKCNHIIEVQETLGIEAARKCIIDEIQGTMESHGMSIDIRHMMLLADVMTSRGVVLGITRFGIQKMDKSVLMLASFEKTSDHLFNASVKGKDDKIEGVSECIIMGIPVAIGTGVLKIQQRCCKEQDPNGLDLEEYLASTR</sequence>
<comment type="caution">
    <text evidence="12">The sequence shown here is derived from an EMBL/GenBank/DDBJ whole genome shotgun (WGS) entry which is preliminary data.</text>
</comment>
<evidence type="ECO:0000256" key="4">
    <source>
        <dbReference type="ARBA" id="ARBA00022723"/>
    </source>
</evidence>
<feature type="domain" description="RNA polymerase Rpb1" evidence="10">
    <location>
        <begin position="222"/>
        <end position="784"/>
    </location>
</feature>
<evidence type="ECO:0000256" key="1">
    <source>
        <dbReference type="ARBA" id="ARBA00004123"/>
    </source>
</evidence>
<dbReference type="Pfam" id="PF04998">
    <property type="entry name" value="RNA_pol_Rpb1_5"/>
    <property type="match status" value="1"/>
</dbReference>
<organism evidence="12 13">
    <name type="scientific">Populus tomentosa</name>
    <name type="common">Chinese white poplar</name>
    <dbReference type="NCBI Taxonomy" id="118781"/>
    <lineage>
        <taxon>Eukaryota</taxon>
        <taxon>Viridiplantae</taxon>
        <taxon>Streptophyta</taxon>
        <taxon>Embryophyta</taxon>
        <taxon>Tracheophyta</taxon>
        <taxon>Spermatophyta</taxon>
        <taxon>Magnoliopsida</taxon>
        <taxon>eudicotyledons</taxon>
        <taxon>Gunneridae</taxon>
        <taxon>Pentapetalae</taxon>
        <taxon>rosids</taxon>
        <taxon>fabids</taxon>
        <taxon>Malpighiales</taxon>
        <taxon>Salicaceae</taxon>
        <taxon>Saliceae</taxon>
        <taxon>Populus</taxon>
    </lineage>
</organism>
<dbReference type="InterPro" id="IPR007083">
    <property type="entry name" value="RNA_pol_Rpb1_4"/>
</dbReference>
<evidence type="ECO:0000256" key="3">
    <source>
        <dbReference type="ARBA" id="ARBA00012418"/>
    </source>
</evidence>
<keyword evidence="7" id="KW-0539">Nucleus</keyword>
<accession>A0A8X8IXH8</accession>
<dbReference type="GO" id="GO:0005634">
    <property type="term" value="C:nucleus"/>
    <property type="evidence" value="ECO:0007669"/>
    <property type="project" value="UniProtKB-SubCell"/>
</dbReference>
<feature type="region of interest" description="Disordered" evidence="8">
    <location>
        <begin position="174"/>
        <end position="195"/>
    </location>
</feature>
<dbReference type="PANTHER" id="PTHR48446:SF1">
    <property type="entry name" value="DNA-DIRECTED RNA POLYMERASE SUBUNIT BETA' N-TERMINAL SECTION"/>
    <property type="match status" value="1"/>
</dbReference>
<evidence type="ECO:0000256" key="6">
    <source>
        <dbReference type="ARBA" id="ARBA00022842"/>
    </source>
</evidence>
<keyword evidence="5" id="KW-0862">Zinc</keyword>
<dbReference type="CDD" id="cd02736">
    <property type="entry name" value="RNAP_III_Rpc1_C"/>
    <property type="match status" value="1"/>
</dbReference>
<evidence type="ECO:0000256" key="8">
    <source>
        <dbReference type="SAM" id="MobiDB-lite"/>
    </source>
</evidence>
<feature type="chain" id="PRO_5036502654" description="DNA-directed RNA polymerase" evidence="9">
    <location>
        <begin position="21"/>
        <end position="854"/>
    </location>
</feature>
<reference evidence="12" key="1">
    <citation type="journal article" date="2020" name="bioRxiv">
        <title>Hybrid origin of Populus tomentosa Carr. identified through genome sequencing and phylogenomic analysis.</title>
        <authorList>
            <person name="An X."/>
            <person name="Gao K."/>
            <person name="Chen Z."/>
            <person name="Li J."/>
            <person name="Yang X."/>
            <person name="Yang X."/>
            <person name="Zhou J."/>
            <person name="Guo T."/>
            <person name="Zhao T."/>
            <person name="Huang S."/>
            <person name="Miao D."/>
            <person name="Khan W.U."/>
            <person name="Rao P."/>
            <person name="Ye M."/>
            <person name="Lei B."/>
            <person name="Liao W."/>
            <person name="Wang J."/>
            <person name="Ji L."/>
            <person name="Li Y."/>
            <person name="Guo B."/>
            <person name="Mustafa N.S."/>
            <person name="Li S."/>
            <person name="Yun Q."/>
            <person name="Keller S.R."/>
            <person name="Mao J."/>
            <person name="Zhang R."/>
            <person name="Strauss S.H."/>
        </authorList>
    </citation>
    <scope>NUCLEOTIDE SEQUENCE</scope>
    <source>
        <strain evidence="12">GM15</strain>
        <tissue evidence="12">Leaf</tissue>
    </source>
</reference>
<keyword evidence="6" id="KW-0460">Magnesium</keyword>
<dbReference type="Pfam" id="PF05000">
    <property type="entry name" value="RNA_pol_Rpb1_4"/>
    <property type="match status" value="1"/>
</dbReference>
<dbReference type="AlphaFoldDB" id="A0A8X8IXH8"/>
<feature type="domain" description="RNA polymerase Rpb1" evidence="11">
    <location>
        <begin position="89"/>
        <end position="187"/>
    </location>
</feature>
<keyword evidence="9" id="KW-0732">Signal</keyword>
<evidence type="ECO:0000259" key="11">
    <source>
        <dbReference type="Pfam" id="PF05000"/>
    </source>
</evidence>
<dbReference type="InterPro" id="IPR015700">
    <property type="entry name" value="RPC1"/>
</dbReference>
<dbReference type="GO" id="GO:0003677">
    <property type="term" value="F:DNA binding"/>
    <property type="evidence" value="ECO:0007669"/>
    <property type="project" value="InterPro"/>
</dbReference>
<gene>
    <name evidence="12" type="ORF">POTOM_002646</name>
</gene>
<dbReference type="FunFam" id="1.10.150.390:FF:000006">
    <property type="entry name" value="DNA-directed RNA polymerase subunit"/>
    <property type="match status" value="1"/>
</dbReference>
<dbReference type="PANTHER" id="PTHR48446">
    <property type="entry name" value="DNA-DIRECTED RNA POLYMERASE SUBUNIT BETA' N-TERMINAL SECTION"/>
    <property type="match status" value="1"/>
</dbReference>
<keyword evidence="13" id="KW-1185">Reference proteome</keyword>
<dbReference type="Proteomes" id="UP000886885">
    <property type="component" value="Chromosome 1A"/>
</dbReference>
<keyword evidence="4" id="KW-0479">Metal-binding</keyword>
<comment type="subcellular location">
    <subcellularLocation>
        <location evidence="1">Nucleus</location>
    </subcellularLocation>
</comment>
<dbReference type="EMBL" id="JAAWWB010000001">
    <property type="protein sequence ID" value="KAG6793437.1"/>
    <property type="molecule type" value="Genomic_DNA"/>
</dbReference>
<evidence type="ECO:0000256" key="7">
    <source>
        <dbReference type="ARBA" id="ARBA00023242"/>
    </source>
</evidence>